<evidence type="ECO:0000259" key="3">
    <source>
        <dbReference type="PROSITE" id="PS51910"/>
    </source>
</evidence>
<dbReference type="EMBL" id="JAUSTT010000012">
    <property type="protein sequence ID" value="MDQ0176432.1"/>
    <property type="molecule type" value="Genomic_DNA"/>
</dbReference>
<dbReference type="SMART" id="SM00636">
    <property type="entry name" value="Glyco_18"/>
    <property type="match status" value="1"/>
</dbReference>
<dbReference type="InterPro" id="IPR012854">
    <property type="entry name" value="Cu_amine_oxidase-like_N"/>
</dbReference>
<keyword evidence="1" id="KW-0326">Glycosidase</keyword>
<dbReference type="Gene3D" id="2.30.30.40">
    <property type="entry name" value="SH3 Domains"/>
    <property type="match status" value="1"/>
</dbReference>
<evidence type="ECO:0000313" key="4">
    <source>
        <dbReference type="EMBL" id="MDQ0176432.1"/>
    </source>
</evidence>
<comment type="caution">
    <text evidence="4">The sequence shown here is derived from an EMBL/GenBank/DDBJ whole genome shotgun (WGS) entry which is preliminary data.</text>
</comment>
<dbReference type="InterPro" id="IPR003646">
    <property type="entry name" value="SH3-like_bac-type"/>
</dbReference>
<keyword evidence="5" id="KW-1185">Reference proteome</keyword>
<dbReference type="SMART" id="SM00287">
    <property type="entry name" value="SH3b"/>
    <property type="match status" value="1"/>
</dbReference>
<dbReference type="Gene3D" id="3.20.20.80">
    <property type="entry name" value="Glycosidases"/>
    <property type="match status" value="1"/>
</dbReference>
<dbReference type="Proteomes" id="UP001223586">
    <property type="component" value="Unassembled WGS sequence"/>
</dbReference>
<dbReference type="PROSITE" id="PS51910">
    <property type="entry name" value="GH18_2"/>
    <property type="match status" value="1"/>
</dbReference>
<dbReference type="InterPro" id="IPR011583">
    <property type="entry name" value="Chitinase_II/V-like_cat"/>
</dbReference>
<name>A0ABT9WU59_9BACI</name>
<sequence length="574" mass="66146">MSRILRRHTPSQKKVKPIAILLIFFFLSTSALVFYFYPFASSKKNPYFKYDQQILYKGSLYGKAHLEKNAIYLPLSFIRDKISDQVYIDTEEQAVIFTTKGSVIYIPIESKEYEINNEKKADEQIIVKADNDEWMMNILFLKHYVPLDVRVVESSGAVWIEKSGETYVNGTIAGKNADQAFLRLREKPSLQSPYVAEVQHDEQIRIEGEKEDYYSIRTAEGYQGYMKKKFVTKQEENVMTINIEEEPIKLPDLKEPINLTWEAVYTKNPSTDQLPAMPGVNVVSPTWFHLGNEKGDLKNLASSEYVQWAKNSGRQIWGLFSNSFDPELTKKAFQSYQSRKHIVDQLVHFAKHYQLEGINIDIENVDPDDAPLVTQFVREAAARLHQAGKIVSMDITFISTGNWSAFLEREKLAQTVDYLVVMAYDEHWGSSQTAGSVASLPWVEANLNTLLEEVPAETLILGLPLYTRLWIEETHEGEQKMSSKALSMQQAQEWMQERNLEASYDDASGQHFVEWQDEQTNTIYRIWLEDDVSLQKRVDLAKKYKLAGIGTWSRFFADDTAWHTLQQALTAQEE</sequence>
<dbReference type="PANTHER" id="PTHR46066">
    <property type="entry name" value="CHITINASE DOMAIN-CONTAINING PROTEIN 1 FAMILY MEMBER"/>
    <property type="match status" value="1"/>
</dbReference>
<organism evidence="4 5">
    <name type="scientific">Bacillus chungangensis</name>
    <dbReference type="NCBI Taxonomy" id="587633"/>
    <lineage>
        <taxon>Bacteria</taxon>
        <taxon>Bacillati</taxon>
        <taxon>Bacillota</taxon>
        <taxon>Bacilli</taxon>
        <taxon>Bacillales</taxon>
        <taxon>Bacillaceae</taxon>
        <taxon>Bacillus</taxon>
    </lineage>
</organism>
<evidence type="ECO:0000256" key="2">
    <source>
        <dbReference type="SAM" id="Phobius"/>
    </source>
</evidence>
<dbReference type="SUPFAM" id="SSF51445">
    <property type="entry name" value="(Trans)glycosidases"/>
    <property type="match status" value="1"/>
</dbReference>
<dbReference type="RefSeq" id="WP_307229580.1">
    <property type="nucleotide sequence ID" value="NZ_JAUSTT010000012.1"/>
</dbReference>
<dbReference type="PANTHER" id="PTHR46066:SF2">
    <property type="entry name" value="CHITINASE DOMAIN-CONTAINING PROTEIN 1"/>
    <property type="match status" value="1"/>
</dbReference>
<dbReference type="Pfam" id="PF07833">
    <property type="entry name" value="Cu_amine_oxidN1"/>
    <property type="match status" value="1"/>
</dbReference>
<keyword evidence="2" id="KW-0472">Membrane</keyword>
<keyword evidence="1" id="KW-0378">Hydrolase</keyword>
<evidence type="ECO:0000313" key="5">
    <source>
        <dbReference type="Proteomes" id="UP001223586"/>
    </source>
</evidence>
<gene>
    <name evidence="4" type="ORF">J2S08_002276</name>
</gene>
<feature type="domain" description="GH18" evidence="3">
    <location>
        <begin position="251"/>
        <end position="572"/>
    </location>
</feature>
<dbReference type="InterPro" id="IPR029070">
    <property type="entry name" value="Chitinase_insertion_sf"/>
</dbReference>
<protein>
    <submittedName>
        <fullName evidence="4">Spore germination protein YaaH</fullName>
    </submittedName>
</protein>
<reference evidence="4 5" key="1">
    <citation type="submission" date="2023-07" db="EMBL/GenBank/DDBJ databases">
        <title>Genomic Encyclopedia of Type Strains, Phase IV (KMG-IV): sequencing the most valuable type-strain genomes for metagenomic binning, comparative biology and taxonomic classification.</title>
        <authorList>
            <person name="Goeker M."/>
        </authorList>
    </citation>
    <scope>NUCLEOTIDE SEQUENCE [LARGE SCALE GENOMIC DNA]</scope>
    <source>
        <strain evidence="4 5">DSM 23837</strain>
    </source>
</reference>
<dbReference type="Pfam" id="PF00704">
    <property type="entry name" value="Glyco_hydro_18"/>
    <property type="match status" value="1"/>
</dbReference>
<dbReference type="Gene3D" id="3.10.50.10">
    <property type="match status" value="1"/>
</dbReference>
<keyword evidence="2" id="KW-0812">Transmembrane</keyword>
<feature type="transmembrane region" description="Helical" evidence="2">
    <location>
        <begin position="20"/>
        <end position="40"/>
    </location>
</feature>
<accession>A0ABT9WU59</accession>
<keyword evidence="2" id="KW-1133">Transmembrane helix</keyword>
<dbReference type="InterPro" id="IPR001223">
    <property type="entry name" value="Glyco_hydro18_cat"/>
</dbReference>
<dbReference type="InterPro" id="IPR017853">
    <property type="entry name" value="GH"/>
</dbReference>
<evidence type="ECO:0000256" key="1">
    <source>
        <dbReference type="ARBA" id="ARBA00023295"/>
    </source>
</evidence>
<proteinExistence type="predicted"/>